<keyword evidence="3" id="KW-1185">Reference proteome</keyword>
<evidence type="ECO:0000259" key="1">
    <source>
        <dbReference type="Pfam" id="PF20247"/>
    </source>
</evidence>
<dbReference type="Pfam" id="PF20247">
    <property type="entry name" value="DUF6602"/>
    <property type="match status" value="1"/>
</dbReference>
<name>A0ABQ6U6V4_9ACTN</name>
<organism evidence="2 3">
    <name type="scientific">Micromonospora aurantiaca</name>
    <name type="common">nom. illeg.</name>
    <dbReference type="NCBI Taxonomy" id="47850"/>
    <lineage>
        <taxon>Bacteria</taxon>
        <taxon>Bacillati</taxon>
        <taxon>Actinomycetota</taxon>
        <taxon>Actinomycetes</taxon>
        <taxon>Micromonosporales</taxon>
        <taxon>Micromonosporaceae</taxon>
        <taxon>Micromonospora</taxon>
    </lineage>
</organism>
<dbReference type="InterPro" id="IPR046537">
    <property type="entry name" value="DUF6602"/>
</dbReference>
<evidence type="ECO:0000313" key="2">
    <source>
        <dbReference type="EMBL" id="KAB1100679.1"/>
    </source>
</evidence>
<dbReference type="EMBL" id="WAAR01000258">
    <property type="protein sequence ID" value="KAB1100679.1"/>
    <property type="molecule type" value="Genomic_DNA"/>
</dbReference>
<proteinExistence type="predicted"/>
<protein>
    <recommendedName>
        <fullName evidence="1">DUF6602 domain-containing protein</fullName>
    </recommendedName>
</protein>
<comment type="caution">
    <text evidence="2">The sequence shown here is derived from an EMBL/GenBank/DDBJ whole genome shotgun (WGS) entry which is preliminary data.</text>
</comment>
<reference evidence="2 3" key="1">
    <citation type="submission" date="2019-09" db="EMBL/GenBank/DDBJ databases">
        <title>High taxonomic diversity of Micromonospora strains isolated from Medicago sativa nodules in different geographical locations.</title>
        <authorList>
            <person name="Martinez-Hidalgo P."/>
            <person name="Flores-Felix J.D."/>
            <person name="Velazquez E."/>
            <person name="Brau L."/>
            <person name="Trujillo M.E."/>
            <person name="Martinez-Molina E."/>
        </authorList>
    </citation>
    <scope>NUCLEOTIDE SEQUENCE [LARGE SCALE GENOMIC DNA]</scope>
    <source>
        <strain evidence="2 3">ALFB5</strain>
    </source>
</reference>
<evidence type="ECO:0000313" key="3">
    <source>
        <dbReference type="Proteomes" id="UP000471364"/>
    </source>
</evidence>
<dbReference type="RefSeq" id="WP_151016174.1">
    <property type="nucleotide sequence ID" value="NZ_CP031263.1"/>
</dbReference>
<dbReference type="Proteomes" id="UP000471364">
    <property type="component" value="Unassembled WGS sequence"/>
</dbReference>
<sequence>MFWEMGDALFLPAESVYAVFEAKQELNLEYLREAGEKAASVRQLHRTTAPIVHAGGTVNNPKPPPRILSGLLACRSRWNPPFGPALRKGLDNLTEDERIDLGCGLEHGAFELPEHTSADPGLVTADAEVGLAFFAMRLLARLQQMGTVSAMNIDAYTSVLAQRSRELPTEVPAQQ</sequence>
<accession>A0ABQ6U6V4</accession>
<feature type="domain" description="DUF6602" evidence="1">
    <location>
        <begin position="7"/>
        <end position="44"/>
    </location>
</feature>
<gene>
    <name evidence="2" type="ORF">F6X54_31900</name>
</gene>